<reference evidence="2 3" key="1">
    <citation type="journal article" date="2020" name="Syst. Appl. Microbiol.">
        <title>Arthrospiribacter ruber gen. nov., sp. nov., a novel bacterium isolated from Arthrospira cultures.</title>
        <authorList>
            <person name="Waleron M."/>
            <person name="Misztak A."/>
            <person name="Waleron M.M."/>
            <person name="Furmaniak M."/>
            <person name="Mrozik A."/>
            <person name="Waleron K."/>
        </authorList>
    </citation>
    <scope>NUCLEOTIDE SEQUENCE [LARGE SCALE GENOMIC DNA]</scope>
    <source>
        <strain evidence="2 3">DPMB0001</strain>
    </source>
</reference>
<keyword evidence="1" id="KW-0812">Transmembrane</keyword>
<evidence type="ECO:0000256" key="1">
    <source>
        <dbReference type="SAM" id="Phobius"/>
    </source>
</evidence>
<name>A0A951J2L7_9BACT</name>
<comment type="caution">
    <text evidence="2">The sequence shown here is derived from an EMBL/GenBank/DDBJ whole genome shotgun (WGS) entry which is preliminary data.</text>
</comment>
<protein>
    <recommendedName>
        <fullName evidence="4">Potassium channel protein</fullName>
    </recommendedName>
</protein>
<proteinExistence type="predicted"/>
<evidence type="ECO:0000313" key="3">
    <source>
        <dbReference type="Proteomes" id="UP000727490"/>
    </source>
</evidence>
<dbReference type="Proteomes" id="UP000727490">
    <property type="component" value="Unassembled WGS sequence"/>
</dbReference>
<keyword evidence="1" id="KW-0472">Membrane</keyword>
<accession>A0A951J2L7</accession>
<feature type="transmembrane region" description="Helical" evidence="1">
    <location>
        <begin position="239"/>
        <end position="258"/>
    </location>
</feature>
<feature type="transmembrane region" description="Helical" evidence="1">
    <location>
        <begin position="310"/>
        <end position="327"/>
    </location>
</feature>
<dbReference type="AlphaFoldDB" id="A0A951J2L7"/>
<evidence type="ECO:0000313" key="2">
    <source>
        <dbReference type="EMBL" id="MBW3469688.1"/>
    </source>
</evidence>
<gene>
    <name evidence="2" type="ORF">EGN73_17980</name>
</gene>
<feature type="transmembrane region" description="Helical" evidence="1">
    <location>
        <begin position="80"/>
        <end position="100"/>
    </location>
</feature>
<feature type="transmembrane region" description="Helical" evidence="1">
    <location>
        <begin position="270"/>
        <end position="290"/>
    </location>
</feature>
<feature type="transmembrane region" description="Helical" evidence="1">
    <location>
        <begin position="120"/>
        <end position="140"/>
    </location>
</feature>
<keyword evidence="3" id="KW-1185">Reference proteome</keyword>
<dbReference type="EMBL" id="RPHB01000009">
    <property type="protein sequence ID" value="MBW3469688.1"/>
    <property type="molecule type" value="Genomic_DNA"/>
</dbReference>
<keyword evidence="1" id="KW-1133">Transmembrane helix</keyword>
<evidence type="ECO:0008006" key="4">
    <source>
        <dbReference type="Google" id="ProtNLM"/>
    </source>
</evidence>
<dbReference type="RefSeq" id="WP_219292963.1">
    <property type="nucleotide sequence ID" value="NZ_RPHB01000009.1"/>
</dbReference>
<organism evidence="2 3">
    <name type="scientific">Arthrospiribacter ruber</name>
    <dbReference type="NCBI Taxonomy" id="2487934"/>
    <lineage>
        <taxon>Bacteria</taxon>
        <taxon>Pseudomonadati</taxon>
        <taxon>Bacteroidota</taxon>
        <taxon>Cytophagia</taxon>
        <taxon>Cytophagales</taxon>
        <taxon>Cyclobacteriaceae</taxon>
        <taxon>Arthrospiribacter</taxon>
    </lineage>
</organism>
<sequence>MEKESQIAPNLLAEKVRNCSNPYILFQLEKILERDSALKDMAKITEAFPMLLEDTAPRDMRILKNQCPPKSTHLAKYENFMTPIMYGLGLLMLVLAAALINLLAHEGENISVAIFQSKVAWIYLAGWGIFMLEFFVMNFLRKKSPQKVDKGVFLGRIQSLLFPPVRMGARHLYDPDFQWIPFLGWSYRNEGMLRHLKEKFSIPMIVIALLIIPVLVIEWKFYEEVEAYLNTDLSFVLDLAQAFIWLAFAFEFILMVSLSREKIDYVQKNWIDLLIILLPFIAFVRTMRIIKVARLSQLARGYKLRGLLMKARQGLFFAGFFYRILTLKNYQMKSLKKKLEKNLKERETIEEEIMELYRIISKDQKG</sequence>
<feature type="transmembrane region" description="Helical" evidence="1">
    <location>
        <begin position="200"/>
        <end position="219"/>
    </location>
</feature>